<sequence length="48" mass="5902">MDILNRKVELKKELIQLKKDHEDTKKQEELLEDIRIIDEFLSTHRIQK</sequence>
<proteinExistence type="predicted"/>
<dbReference type="EMBL" id="UINC01187344">
    <property type="protein sequence ID" value="SVE00020.1"/>
    <property type="molecule type" value="Genomic_DNA"/>
</dbReference>
<evidence type="ECO:0000313" key="1">
    <source>
        <dbReference type="EMBL" id="SVE00020.1"/>
    </source>
</evidence>
<accession>A0A382ZXJ4</accession>
<name>A0A382ZXJ4_9ZZZZ</name>
<dbReference type="AlphaFoldDB" id="A0A382ZXJ4"/>
<reference evidence="1" key="1">
    <citation type="submission" date="2018-05" db="EMBL/GenBank/DDBJ databases">
        <authorList>
            <person name="Lanie J.A."/>
            <person name="Ng W.-L."/>
            <person name="Kazmierczak K.M."/>
            <person name="Andrzejewski T.M."/>
            <person name="Davidsen T.M."/>
            <person name="Wayne K.J."/>
            <person name="Tettelin H."/>
            <person name="Glass J.I."/>
            <person name="Rusch D."/>
            <person name="Podicherti R."/>
            <person name="Tsui H.-C.T."/>
            <person name="Winkler M.E."/>
        </authorList>
    </citation>
    <scope>NUCLEOTIDE SEQUENCE</scope>
</reference>
<gene>
    <name evidence="1" type="ORF">METZ01_LOCUS452874</name>
</gene>
<protein>
    <submittedName>
        <fullName evidence="1">Uncharacterized protein</fullName>
    </submittedName>
</protein>
<organism evidence="1">
    <name type="scientific">marine metagenome</name>
    <dbReference type="NCBI Taxonomy" id="408172"/>
    <lineage>
        <taxon>unclassified sequences</taxon>
        <taxon>metagenomes</taxon>
        <taxon>ecological metagenomes</taxon>
    </lineage>
</organism>